<organism evidence="3 4">
    <name type="scientific">Heterodermia speciosa</name>
    <dbReference type="NCBI Taxonomy" id="116794"/>
    <lineage>
        <taxon>Eukaryota</taxon>
        <taxon>Fungi</taxon>
        <taxon>Dikarya</taxon>
        <taxon>Ascomycota</taxon>
        <taxon>Pezizomycotina</taxon>
        <taxon>Lecanoromycetes</taxon>
        <taxon>OSLEUM clade</taxon>
        <taxon>Lecanoromycetidae</taxon>
        <taxon>Caliciales</taxon>
        <taxon>Physciaceae</taxon>
        <taxon>Heterodermia</taxon>
    </lineage>
</organism>
<keyword evidence="4" id="KW-1185">Reference proteome</keyword>
<feature type="compositionally biased region" description="Basic and acidic residues" evidence="1">
    <location>
        <begin position="266"/>
        <end position="275"/>
    </location>
</feature>
<feature type="transmembrane region" description="Helical" evidence="2">
    <location>
        <begin position="158"/>
        <end position="179"/>
    </location>
</feature>
<sequence>MIDTFVLDANSELWKYQLLELRQSLVRYERNGAAEFPGESVRDSFQILHRLSQGFHVLHANLDDYEETLYFILATHQQCHADDLSGDESAPNLESMEFLLSRNRIWKRWVANYTTRTTIRIDLFFNIANQNDNRINIDIASTSKRIAEEAKRDSSSMITIAAMTMLFLPGTFVSVSTLLPNSIELCSSTRLTECVQAVFSMTFFDTDIDENGKTVLRVLPEWWYFLAATIPLTAMIFAFWIWWQKQRNAKGGQDSYPPGTNITTERSYEQRHENHALQTSHASNNRKMLHY</sequence>
<dbReference type="Proteomes" id="UP000664521">
    <property type="component" value="Unassembled WGS sequence"/>
</dbReference>
<dbReference type="EMBL" id="CAJPDS010000002">
    <property type="protein sequence ID" value="CAF9904212.1"/>
    <property type="molecule type" value="Genomic_DNA"/>
</dbReference>
<name>A0A8H3EES1_9LECA</name>
<gene>
    <name evidence="3" type="ORF">HETSPECPRED_003432</name>
</gene>
<accession>A0A8H3EES1</accession>
<dbReference type="OrthoDB" id="2830640at2759"/>
<keyword evidence="2" id="KW-1133">Transmembrane helix</keyword>
<keyword evidence="2" id="KW-0472">Membrane</keyword>
<evidence type="ECO:0000256" key="2">
    <source>
        <dbReference type="SAM" id="Phobius"/>
    </source>
</evidence>
<keyword evidence="2" id="KW-0812">Transmembrane</keyword>
<evidence type="ECO:0000256" key="1">
    <source>
        <dbReference type="SAM" id="MobiDB-lite"/>
    </source>
</evidence>
<feature type="transmembrane region" description="Helical" evidence="2">
    <location>
        <begin position="222"/>
        <end position="243"/>
    </location>
</feature>
<comment type="caution">
    <text evidence="3">The sequence shown here is derived from an EMBL/GenBank/DDBJ whole genome shotgun (WGS) entry which is preliminary data.</text>
</comment>
<evidence type="ECO:0000313" key="4">
    <source>
        <dbReference type="Proteomes" id="UP000664521"/>
    </source>
</evidence>
<feature type="region of interest" description="Disordered" evidence="1">
    <location>
        <begin position="249"/>
        <end position="284"/>
    </location>
</feature>
<dbReference type="AlphaFoldDB" id="A0A8H3EES1"/>
<reference evidence="3" key="1">
    <citation type="submission" date="2021-03" db="EMBL/GenBank/DDBJ databases">
        <authorList>
            <person name="Tagirdzhanova G."/>
        </authorList>
    </citation>
    <scope>NUCLEOTIDE SEQUENCE</scope>
</reference>
<protein>
    <submittedName>
        <fullName evidence="3">Uncharacterized protein</fullName>
    </submittedName>
</protein>
<evidence type="ECO:0000313" key="3">
    <source>
        <dbReference type="EMBL" id="CAF9904212.1"/>
    </source>
</evidence>
<proteinExistence type="predicted"/>